<name>A0A1G2PT73_9BACT</name>
<proteinExistence type="predicted"/>
<evidence type="ECO:0000256" key="2">
    <source>
        <dbReference type="ARBA" id="ARBA00023274"/>
    </source>
</evidence>
<evidence type="ECO:0000313" key="4">
    <source>
        <dbReference type="Proteomes" id="UP000178646"/>
    </source>
</evidence>
<dbReference type="GO" id="GO:1990904">
    <property type="term" value="C:ribonucleoprotein complex"/>
    <property type="evidence" value="ECO:0007669"/>
    <property type="project" value="UniProtKB-KW"/>
</dbReference>
<dbReference type="Proteomes" id="UP000178646">
    <property type="component" value="Unassembled WGS sequence"/>
</dbReference>
<dbReference type="InterPro" id="IPR034704">
    <property type="entry name" value="Ribosomal_bL28/bL31-like_sf"/>
</dbReference>
<comment type="caution">
    <text evidence="3">The sequence shown here is derived from an EMBL/GenBank/DDBJ whole genome shotgun (WGS) entry which is preliminary data.</text>
</comment>
<evidence type="ECO:0000313" key="3">
    <source>
        <dbReference type="EMBL" id="OHA51507.1"/>
    </source>
</evidence>
<dbReference type="GO" id="GO:0005840">
    <property type="term" value="C:ribosome"/>
    <property type="evidence" value="ECO:0007669"/>
    <property type="project" value="UniProtKB-KW"/>
</dbReference>
<evidence type="ECO:0000256" key="1">
    <source>
        <dbReference type="ARBA" id="ARBA00022980"/>
    </source>
</evidence>
<gene>
    <name evidence="3" type="ORF">A2W59_00760</name>
</gene>
<accession>A0A1G2PT73</accession>
<reference evidence="3 4" key="1">
    <citation type="journal article" date="2016" name="Nat. Commun.">
        <title>Thousands of microbial genomes shed light on interconnected biogeochemical processes in an aquifer system.</title>
        <authorList>
            <person name="Anantharaman K."/>
            <person name="Brown C.T."/>
            <person name="Hug L.A."/>
            <person name="Sharon I."/>
            <person name="Castelle C.J."/>
            <person name="Probst A.J."/>
            <person name="Thomas B.C."/>
            <person name="Singh A."/>
            <person name="Wilkins M.J."/>
            <person name="Karaoz U."/>
            <person name="Brodie E.L."/>
            <person name="Williams K.H."/>
            <person name="Hubbard S.S."/>
            <person name="Banfield J.F."/>
        </authorList>
    </citation>
    <scope>NUCLEOTIDE SEQUENCE [LARGE SCALE GENOMIC DNA]</scope>
</reference>
<dbReference type="EMBL" id="MHSU01000002">
    <property type="protein sequence ID" value="OHA51507.1"/>
    <property type="molecule type" value="Genomic_DNA"/>
</dbReference>
<organism evidence="3 4">
    <name type="scientific">Candidatus Terrybacteria bacterium RIFCSPHIGHO2_02_41_19</name>
    <dbReference type="NCBI Taxonomy" id="1802364"/>
    <lineage>
        <taxon>Bacteria</taxon>
        <taxon>Candidatus Terryibacteriota</taxon>
    </lineage>
</organism>
<protein>
    <recommendedName>
        <fullName evidence="5">50S ribosomal protein L28</fullName>
    </recommendedName>
</protein>
<evidence type="ECO:0008006" key="5">
    <source>
        <dbReference type="Google" id="ProtNLM"/>
    </source>
</evidence>
<sequence length="92" mass="10536">MKTCPTCEKRTNMSAKRNLLRGKYNPTSKTRRYPNLQWATFPGGERLKICASCIKKGHHIQPSFAQKLLKKKGIHLEQFFSKGKKKSTGRGE</sequence>
<dbReference type="SUPFAM" id="SSF143800">
    <property type="entry name" value="L28p-like"/>
    <property type="match status" value="1"/>
</dbReference>
<dbReference type="AlphaFoldDB" id="A0A1G2PT73"/>
<keyword evidence="1" id="KW-0689">Ribosomal protein</keyword>
<keyword evidence="2" id="KW-0687">Ribonucleoprotein</keyword>